<dbReference type="InterPro" id="IPR007197">
    <property type="entry name" value="rSAM"/>
</dbReference>
<evidence type="ECO:0000256" key="1">
    <source>
        <dbReference type="ARBA" id="ARBA00001966"/>
    </source>
</evidence>
<dbReference type="InterPro" id="IPR051198">
    <property type="entry name" value="BchE-like"/>
</dbReference>
<dbReference type="SFLD" id="SFLDG01123">
    <property type="entry name" value="methyltransferase_(Class_B)"/>
    <property type="match status" value="1"/>
</dbReference>
<dbReference type="SMART" id="SM00729">
    <property type="entry name" value="Elp3"/>
    <property type="match status" value="1"/>
</dbReference>
<proteinExistence type="predicted"/>
<dbReference type="SFLD" id="SFLDG01082">
    <property type="entry name" value="B12-binding_domain_containing"/>
    <property type="match status" value="1"/>
</dbReference>
<dbReference type="EMBL" id="LBWL01000006">
    <property type="protein sequence ID" value="KKR09410.1"/>
    <property type="molecule type" value="Genomic_DNA"/>
</dbReference>
<evidence type="ECO:0000256" key="2">
    <source>
        <dbReference type="ARBA" id="ARBA00022691"/>
    </source>
</evidence>
<reference evidence="7 8" key="1">
    <citation type="journal article" date="2015" name="Nature">
        <title>rRNA introns, odd ribosomes, and small enigmatic genomes across a large radiation of phyla.</title>
        <authorList>
            <person name="Brown C.T."/>
            <person name="Hug L.A."/>
            <person name="Thomas B.C."/>
            <person name="Sharon I."/>
            <person name="Castelle C.J."/>
            <person name="Singh A."/>
            <person name="Wilkins M.J."/>
            <person name="Williams K.H."/>
            <person name="Banfield J.F."/>
        </authorList>
    </citation>
    <scope>NUCLEOTIDE SEQUENCE [LARGE SCALE GENOMIC DNA]</scope>
</reference>
<keyword evidence="4" id="KW-0408">Iron</keyword>
<keyword evidence="2" id="KW-0949">S-adenosyl-L-methionine</keyword>
<accession>A0A837HPV0</accession>
<feature type="domain" description="Radical SAM core" evidence="6">
    <location>
        <begin position="177"/>
        <end position="400"/>
    </location>
</feature>
<sequence>MIKIGFILPSSHYLNDPFRGDPFTHLQLLTVLEEHFGDKLELSLIDLRGIMREFSLYHIDECDIYLHSVYTLDINEQIALVRMLRRQYPKAVHIAGGPHASEFPNESLLIFDSLVIGEGERSIVRAIDDFRDNNLQTIYRDFEVIDINKYPYVSRKFLSKSATTRRRMMTLRNKSGFDRLISANTIFSRGCPYSCHFCALSTDRDETPGIRFRDPKLIEAEIEYLKHDYGIQGIVLVDEIVFPLKRLTAIQELEAIGRTGIVWRGQCRVDGITPEIAILARQSGCLSLGMGMESVWQPSLDIINKRINVQRARDTISLLKANDIEAKLYLIIGLPGEPENIVDLTWDFIEETQPDLVHLSLFTVRPGTEVYRNPSKFGIKNITSDWSNTMHIHGLDENRPELTFEYNQNTPWGRSLTNDQIIDNYFELSRRLKRSNLSSSEINKNTFPFDDINPLV</sequence>
<evidence type="ECO:0000313" key="7">
    <source>
        <dbReference type="EMBL" id="KKR09410.1"/>
    </source>
</evidence>
<evidence type="ECO:0000259" key="6">
    <source>
        <dbReference type="PROSITE" id="PS51918"/>
    </source>
</evidence>
<gene>
    <name evidence="7" type="ORF">UT35_C0006G0009</name>
</gene>
<dbReference type="InterPro" id="IPR034466">
    <property type="entry name" value="Methyltransferase_Class_B"/>
</dbReference>
<dbReference type="PANTHER" id="PTHR43409">
    <property type="entry name" value="ANAEROBIC MAGNESIUM-PROTOPORPHYRIN IX MONOMETHYL ESTER CYCLASE-RELATED"/>
    <property type="match status" value="1"/>
</dbReference>
<dbReference type="Pfam" id="PF04055">
    <property type="entry name" value="Radical_SAM"/>
    <property type="match status" value="1"/>
</dbReference>
<dbReference type="GO" id="GO:0051539">
    <property type="term" value="F:4 iron, 4 sulfur cluster binding"/>
    <property type="evidence" value="ECO:0007669"/>
    <property type="project" value="UniProtKB-KW"/>
</dbReference>
<dbReference type="GO" id="GO:0046872">
    <property type="term" value="F:metal ion binding"/>
    <property type="evidence" value="ECO:0007669"/>
    <property type="project" value="UniProtKB-KW"/>
</dbReference>
<keyword evidence="3" id="KW-0479">Metal-binding</keyword>
<protein>
    <submittedName>
        <fullName evidence="7">Radical SAM domain protein</fullName>
    </submittedName>
</protein>
<dbReference type="SUPFAM" id="SSF102114">
    <property type="entry name" value="Radical SAM enzymes"/>
    <property type="match status" value="1"/>
</dbReference>
<comment type="caution">
    <text evidence="7">The sequence shown here is derived from an EMBL/GenBank/DDBJ whole genome shotgun (WGS) entry which is preliminary data.</text>
</comment>
<dbReference type="SFLD" id="SFLDS00029">
    <property type="entry name" value="Radical_SAM"/>
    <property type="match status" value="1"/>
</dbReference>
<keyword evidence="5" id="KW-0411">Iron-sulfur</keyword>
<dbReference type="PROSITE" id="PS51918">
    <property type="entry name" value="RADICAL_SAM"/>
    <property type="match status" value="1"/>
</dbReference>
<evidence type="ECO:0000313" key="8">
    <source>
        <dbReference type="Proteomes" id="UP000033996"/>
    </source>
</evidence>
<dbReference type="GO" id="GO:0003824">
    <property type="term" value="F:catalytic activity"/>
    <property type="evidence" value="ECO:0007669"/>
    <property type="project" value="InterPro"/>
</dbReference>
<dbReference type="Proteomes" id="UP000033996">
    <property type="component" value="Unassembled WGS sequence"/>
</dbReference>
<evidence type="ECO:0000256" key="3">
    <source>
        <dbReference type="ARBA" id="ARBA00022723"/>
    </source>
</evidence>
<comment type="cofactor">
    <cofactor evidence="1">
        <name>[4Fe-4S] cluster</name>
        <dbReference type="ChEBI" id="CHEBI:49883"/>
    </cofactor>
</comment>
<name>A0A837HPV0_9BACT</name>
<dbReference type="InterPro" id="IPR023404">
    <property type="entry name" value="rSAM_horseshoe"/>
</dbReference>
<dbReference type="CDD" id="cd01335">
    <property type="entry name" value="Radical_SAM"/>
    <property type="match status" value="1"/>
</dbReference>
<dbReference type="AlphaFoldDB" id="A0A837HPV0"/>
<evidence type="ECO:0000256" key="4">
    <source>
        <dbReference type="ARBA" id="ARBA00023004"/>
    </source>
</evidence>
<dbReference type="Gene3D" id="3.40.50.280">
    <property type="entry name" value="Cobalamin-binding domain"/>
    <property type="match status" value="1"/>
</dbReference>
<evidence type="ECO:0000256" key="5">
    <source>
        <dbReference type="ARBA" id="ARBA00023014"/>
    </source>
</evidence>
<organism evidence="7 8">
    <name type="scientific">Candidatus Yanofskybacteria bacterium GW2011_GWD1_39_16</name>
    <dbReference type="NCBI Taxonomy" id="1619030"/>
    <lineage>
        <taxon>Bacteria</taxon>
        <taxon>Candidatus Yanofskyibacteriota</taxon>
    </lineage>
</organism>
<dbReference type="Gene3D" id="3.80.30.20">
    <property type="entry name" value="tm_1862 like domain"/>
    <property type="match status" value="1"/>
</dbReference>
<dbReference type="InterPro" id="IPR058240">
    <property type="entry name" value="rSAM_sf"/>
</dbReference>
<dbReference type="InterPro" id="IPR006638">
    <property type="entry name" value="Elp3/MiaA/NifB-like_rSAM"/>
</dbReference>